<dbReference type="InterPro" id="IPR019591">
    <property type="entry name" value="Mrp/NBP35_ATP-bd"/>
</dbReference>
<evidence type="ECO:0000256" key="6">
    <source>
        <dbReference type="ARBA" id="ARBA00023014"/>
    </source>
</evidence>
<evidence type="ECO:0000313" key="8">
    <source>
        <dbReference type="EMBL" id="CAI8045450.1"/>
    </source>
</evidence>
<proteinExistence type="inferred from homology"/>
<evidence type="ECO:0000256" key="4">
    <source>
        <dbReference type="ARBA" id="ARBA00022840"/>
    </source>
</evidence>
<dbReference type="GO" id="GO:0016226">
    <property type="term" value="P:iron-sulfur cluster assembly"/>
    <property type="evidence" value="ECO:0007669"/>
    <property type="project" value="InterPro"/>
</dbReference>
<evidence type="ECO:0000256" key="2">
    <source>
        <dbReference type="ARBA" id="ARBA00022723"/>
    </source>
</evidence>
<evidence type="ECO:0000256" key="3">
    <source>
        <dbReference type="ARBA" id="ARBA00022741"/>
    </source>
</evidence>
<keyword evidence="2" id="KW-0479">Metal-binding</keyword>
<dbReference type="Proteomes" id="UP001174909">
    <property type="component" value="Unassembled WGS sequence"/>
</dbReference>
<keyword evidence="9" id="KW-1185">Reference proteome</keyword>
<dbReference type="SUPFAM" id="SSF52540">
    <property type="entry name" value="P-loop containing nucleoside triphosphate hydrolases"/>
    <property type="match status" value="1"/>
</dbReference>
<organism evidence="8 9">
    <name type="scientific">Geodia barretti</name>
    <name type="common">Barrett's horny sponge</name>
    <dbReference type="NCBI Taxonomy" id="519541"/>
    <lineage>
        <taxon>Eukaryota</taxon>
        <taxon>Metazoa</taxon>
        <taxon>Porifera</taxon>
        <taxon>Demospongiae</taxon>
        <taxon>Heteroscleromorpha</taxon>
        <taxon>Tetractinellida</taxon>
        <taxon>Astrophorina</taxon>
        <taxon>Geodiidae</taxon>
        <taxon>Geodia</taxon>
    </lineage>
</organism>
<evidence type="ECO:0000256" key="7">
    <source>
        <dbReference type="ARBA" id="ARBA00024036"/>
    </source>
</evidence>
<comment type="similarity">
    <text evidence="7">Belongs to the Mrp/NBP35 ATP-binding proteins family.</text>
</comment>
<dbReference type="GO" id="GO:0051539">
    <property type="term" value="F:4 iron, 4 sulfur cluster binding"/>
    <property type="evidence" value="ECO:0007669"/>
    <property type="project" value="UniProtKB-KW"/>
</dbReference>
<dbReference type="AlphaFoldDB" id="A0AA35TBV0"/>
<dbReference type="EMBL" id="CASHTH010003475">
    <property type="protein sequence ID" value="CAI8045450.1"/>
    <property type="molecule type" value="Genomic_DNA"/>
</dbReference>
<dbReference type="GO" id="GO:0005524">
    <property type="term" value="F:ATP binding"/>
    <property type="evidence" value="ECO:0007669"/>
    <property type="project" value="UniProtKB-KW"/>
</dbReference>
<dbReference type="InterPro" id="IPR027417">
    <property type="entry name" value="P-loop_NTPase"/>
</dbReference>
<keyword evidence="3" id="KW-0547">Nucleotide-binding</keyword>
<dbReference type="InterPro" id="IPR044304">
    <property type="entry name" value="NUBPL-like"/>
</dbReference>
<dbReference type="PANTHER" id="PTHR42961:SF2">
    <property type="entry name" value="IRON-SULFUR PROTEIN NUBPL"/>
    <property type="match status" value="1"/>
</dbReference>
<dbReference type="Pfam" id="PF10609">
    <property type="entry name" value="ParA"/>
    <property type="match status" value="1"/>
</dbReference>
<keyword evidence="1" id="KW-0004">4Fe-4S</keyword>
<keyword evidence="5" id="KW-0408">Iron</keyword>
<evidence type="ECO:0000313" key="9">
    <source>
        <dbReference type="Proteomes" id="UP001174909"/>
    </source>
</evidence>
<keyword evidence="4" id="KW-0067">ATP-binding</keyword>
<dbReference type="CDD" id="cd02037">
    <property type="entry name" value="Mrp_NBP35"/>
    <property type="match status" value="1"/>
</dbReference>
<gene>
    <name evidence="8" type="ORF">GBAR_LOCUS25142</name>
</gene>
<evidence type="ECO:0000256" key="5">
    <source>
        <dbReference type="ARBA" id="ARBA00023004"/>
    </source>
</evidence>
<keyword evidence="6" id="KW-0411">Iron-sulfur</keyword>
<evidence type="ECO:0000256" key="1">
    <source>
        <dbReference type="ARBA" id="ARBA00022485"/>
    </source>
</evidence>
<sequence length="244" mass="25921">MSGKGGVGKSSLTANLATALTLKGKTVGVVDADINGPTLAKMMGVRDATLEYTPAGVKPAITALGTKLISMDLLLAEDDAPVLWRSTMEVGALREFIADTEWGALDYLLLDLPPGTDRLPNVAELIPDLGGVVVVTIPSEVSQLIVKKSVTMARDILKVPIIGVVENMAFYVCQHCGEEEPLFTAGETPDAAFQQVVLGSVPFDPRLARSSDDGTLYLDEYPDAPASKVLMEVAEKVQAFFQSL</sequence>
<protein>
    <submittedName>
        <fullName evidence="8">Iron-sulfur cluster carrier protein</fullName>
    </submittedName>
</protein>
<dbReference type="PANTHER" id="PTHR42961">
    <property type="entry name" value="IRON-SULFUR PROTEIN NUBPL"/>
    <property type="match status" value="1"/>
</dbReference>
<dbReference type="InterPro" id="IPR033756">
    <property type="entry name" value="YlxH/NBP35"/>
</dbReference>
<reference evidence="8" key="1">
    <citation type="submission" date="2023-03" db="EMBL/GenBank/DDBJ databases">
        <authorList>
            <person name="Steffen K."/>
            <person name="Cardenas P."/>
        </authorList>
    </citation>
    <scope>NUCLEOTIDE SEQUENCE</scope>
</reference>
<comment type="caution">
    <text evidence="8">The sequence shown here is derived from an EMBL/GenBank/DDBJ whole genome shotgun (WGS) entry which is preliminary data.</text>
</comment>
<name>A0AA35TBV0_GEOBA</name>
<dbReference type="GO" id="GO:0140663">
    <property type="term" value="F:ATP-dependent FeS chaperone activity"/>
    <property type="evidence" value="ECO:0007669"/>
    <property type="project" value="InterPro"/>
</dbReference>
<dbReference type="GO" id="GO:0046872">
    <property type="term" value="F:metal ion binding"/>
    <property type="evidence" value="ECO:0007669"/>
    <property type="project" value="UniProtKB-KW"/>
</dbReference>
<accession>A0AA35TBV0</accession>
<dbReference type="Gene3D" id="3.40.50.300">
    <property type="entry name" value="P-loop containing nucleotide triphosphate hydrolases"/>
    <property type="match status" value="1"/>
</dbReference>